<evidence type="ECO:0000256" key="3">
    <source>
        <dbReference type="ARBA" id="ARBA00022781"/>
    </source>
</evidence>
<protein>
    <submittedName>
        <fullName evidence="7">ATP synthase delta chain</fullName>
        <ecNumber evidence="7">3.6.3.14</ecNumber>
    </submittedName>
</protein>
<dbReference type="Pfam" id="PF00213">
    <property type="entry name" value="OSCP"/>
    <property type="match status" value="1"/>
</dbReference>
<evidence type="ECO:0000256" key="4">
    <source>
        <dbReference type="ARBA" id="ARBA00023065"/>
    </source>
</evidence>
<keyword evidence="5" id="KW-0472">Membrane</keyword>
<dbReference type="InterPro" id="IPR000711">
    <property type="entry name" value="ATPase_OSCP/dsu"/>
</dbReference>
<keyword evidence="4" id="KW-0406">Ion transport</keyword>
<keyword evidence="2" id="KW-0813">Transport</keyword>
<evidence type="ECO:0000256" key="6">
    <source>
        <dbReference type="ARBA" id="ARBA00023310"/>
    </source>
</evidence>
<dbReference type="SUPFAM" id="SSF47928">
    <property type="entry name" value="N-terminal domain of the delta subunit of the F1F0-ATP synthase"/>
    <property type="match status" value="1"/>
</dbReference>
<name>A0A3B0UPV0_9ZZZZ</name>
<gene>
    <name evidence="7" type="ORF">MNBD_ALPHA12-969</name>
</gene>
<dbReference type="GO" id="GO:0046933">
    <property type="term" value="F:proton-transporting ATP synthase activity, rotational mechanism"/>
    <property type="evidence" value="ECO:0007669"/>
    <property type="project" value="InterPro"/>
</dbReference>
<dbReference type="Gene3D" id="1.10.520.20">
    <property type="entry name" value="N-terminal domain of the delta subunit of the F1F0-ATP synthase"/>
    <property type="match status" value="1"/>
</dbReference>
<dbReference type="GO" id="GO:0016020">
    <property type="term" value="C:membrane"/>
    <property type="evidence" value="ECO:0007669"/>
    <property type="project" value="UniProtKB-SubCell"/>
</dbReference>
<dbReference type="GO" id="GO:0016787">
    <property type="term" value="F:hydrolase activity"/>
    <property type="evidence" value="ECO:0007669"/>
    <property type="project" value="UniProtKB-KW"/>
</dbReference>
<dbReference type="AlphaFoldDB" id="A0A3B0UPV0"/>
<keyword evidence="3" id="KW-0375">Hydrogen ion transport</keyword>
<dbReference type="NCBIfam" id="TIGR01145">
    <property type="entry name" value="ATP_synt_delta"/>
    <property type="match status" value="1"/>
</dbReference>
<comment type="subcellular location">
    <subcellularLocation>
        <location evidence="1">Membrane</location>
    </subcellularLocation>
</comment>
<dbReference type="PRINTS" id="PR00125">
    <property type="entry name" value="ATPASEDELTA"/>
</dbReference>
<organism evidence="7">
    <name type="scientific">hydrothermal vent metagenome</name>
    <dbReference type="NCBI Taxonomy" id="652676"/>
    <lineage>
        <taxon>unclassified sequences</taxon>
        <taxon>metagenomes</taxon>
        <taxon>ecological metagenomes</taxon>
    </lineage>
</organism>
<dbReference type="InterPro" id="IPR026015">
    <property type="entry name" value="ATP_synth_OSCP/delta_N_sf"/>
</dbReference>
<dbReference type="PANTHER" id="PTHR11910">
    <property type="entry name" value="ATP SYNTHASE DELTA CHAIN"/>
    <property type="match status" value="1"/>
</dbReference>
<evidence type="ECO:0000256" key="1">
    <source>
        <dbReference type="ARBA" id="ARBA00004370"/>
    </source>
</evidence>
<evidence type="ECO:0000313" key="7">
    <source>
        <dbReference type="EMBL" id="VAW22154.1"/>
    </source>
</evidence>
<accession>A0A3B0UPV0</accession>
<dbReference type="EC" id="3.6.3.14" evidence="7"/>
<dbReference type="PROSITE" id="PS00389">
    <property type="entry name" value="ATPASE_DELTA"/>
    <property type="match status" value="1"/>
</dbReference>
<dbReference type="NCBIfam" id="NF004406">
    <property type="entry name" value="PRK05758.3-2"/>
    <property type="match status" value="1"/>
</dbReference>
<evidence type="ECO:0000256" key="2">
    <source>
        <dbReference type="ARBA" id="ARBA00022448"/>
    </source>
</evidence>
<keyword evidence="6" id="KW-0066">ATP synthesis</keyword>
<evidence type="ECO:0000256" key="5">
    <source>
        <dbReference type="ARBA" id="ARBA00023136"/>
    </source>
</evidence>
<dbReference type="InterPro" id="IPR020781">
    <property type="entry name" value="ATPase_OSCP/d_CS"/>
</dbReference>
<proteinExistence type="inferred from homology"/>
<dbReference type="EMBL" id="UOEO01000197">
    <property type="protein sequence ID" value="VAW22154.1"/>
    <property type="molecule type" value="Genomic_DNA"/>
</dbReference>
<reference evidence="7" key="1">
    <citation type="submission" date="2018-06" db="EMBL/GenBank/DDBJ databases">
        <authorList>
            <person name="Zhirakovskaya E."/>
        </authorList>
    </citation>
    <scope>NUCLEOTIDE SEQUENCE</scope>
</reference>
<sequence length="186" mass="19986">MSTSSSVVAHIARPYARALFDLATEEKNVPEVEKSLDELGVLIGQSEDFSDFLKSPVISADIKTAIIDKIVARAGFPEIVANFIRLVAKNDRLLVLPAIIPAFGELAAKQRGEVRAEITSATPLNKQQLSSLGAVLKKQIGKSVKLDTNIDPSLIGGLMVKVGSRMIDSSIKTKLTAMKIAMKEVS</sequence>
<dbReference type="NCBIfam" id="NF004402">
    <property type="entry name" value="PRK05758.2-2"/>
    <property type="match status" value="1"/>
</dbReference>
<dbReference type="HAMAP" id="MF_01416">
    <property type="entry name" value="ATP_synth_delta_bact"/>
    <property type="match status" value="1"/>
</dbReference>
<keyword evidence="7" id="KW-0378">Hydrolase</keyword>